<keyword evidence="4" id="KW-1185">Reference proteome</keyword>
<feature type="chain" id="PRO_5012881677" evidence="2">
    <location>
        <begin position="16"/>
        <end position="187"/>
    </location>
</feature>
<sequence>MRVLIILLAIYSVLGDDECKRPTELKAKEEYCWHEEVEVVDKIVQTSKNVLNFAKKKLGIAVDGDGNEKQKCEYYLCILRQLHMLSANDYPACEEIRKWAKNNVIYNQAIDFIGRLEICYDALNNKTLSEVYFYADQVDKDESQENPESTTEKPADDSDASKPQSACDIASEFIKCLSRQKEVFTFS</sequence>
<evidence type="ECO:0000313" key="4">
    <source>
        <dbReference type="Proteomes" id="UP000007266"/>
    </source>
</evidence>
<protein>
    <submittedName>
        <fullName evidence="3">Uncharacterized protein</fullName>
    </submittedName>
</protein>
<accession>A0A139WKD7</accession>
<dbReference type="Proteomes" id="UP000007266">
    <property type="component" value="Linkage group 3"/>
</dbReference>
<gene>
    <name evidence="3" type="primary">AUGUSTUS-3.0.2_02582</name>
    <name evidence="3" type="ORF">TcasGA2_TC002582</name>
</gene>
<feature type="compositionally biased region" description="Basic and acidic residues" evidence="1">
    <location>
        <begin position="150"/>
        <end position="160"/>
    </location>
</feature>
<evidence type="ECO:0000256" key="2">
    <source>
        <dbReference type="SAM" id="SignalP"/>
    </source>
</evidence>
<proteinExistence type="predicted"/>
<reference evidence="3 4" key="1">
    <citation type="journal article" date="2008" name="Nature">
        <title>The genome of the model beetle and pest Tribolium castaneum.</title>
        <authorList>
            <consortium name="Tribolium Genome Sequencing Consortium"/>
            <person name="Richards S."/>
            <person name="Gibbs R.A."/>
            <person name="Weinstock G.M."/>
            <person name="Brown S.J."/>
            <person name="Denell R."/>
            <person name="Beeman R.W."/>
            <person name="Gibbs R."/>
            <person name="Beeman R.W."/>
            <person name="Brown S.J."/>
            <person name="Bucher G."/>
            <person name="Friedrich M."/>
            <person name="Grimmelikhuijzen C.J."/>
            <person name="Klingler M."/>
            <person name="Lorenzen M."/>
            <person name="Richards S."/>
            <person name="Roth S."/>
            <person name="Schroder R."/>
            <person name="Tautz D."/>
            <person name="Zdobnov E.M."/>
            <person name="Muzny D."/>
            <person name="Gibbs R.A."/>
            <person name="Weinstock G.M."/>
            <person name="Attaway T."/>
            <person name="Bell S."/>
            <person name="Buhay C.J."/>
            <person name="Chandrabose M.N."/>
            <person name="Chavez D."/>
            <person name="Clerk-Blankenburg K.P."/>
            <person name="Cree A."/>
            <person name="Dao M."/>
            <person name="Davis C."/>
            <person name="Chacko J."/>
            <person name="Dinh H."/>
            <person name="Dugan-Rocha S."/>
            <person name="Fowler G."/>
            <person name="Garner T.T."/>
            <person name="Garnes J."/>
            <person name="Gnirke A."/>
            <person name="Hawes A."/>
            <person name="Hernandez J."/>
            <person name="Hines S."/>
            <person name="Holder M."/>
            <person name="Hume J."/>
            <person name="Jhangiani S.N."/>
            <person name="Joshi V."/>
            <person name="Khan Z.M."/>
            <person name="Jackson L."/>
            <person name="Kovar C."/>
            <person name="Kowis A."/>
            <person name="Lee S."/>
            <person name="Lewis L.R."/>
            <person name="Margolis J."/>
            <person name="Morgan M."/>
            <person name="Nazareth L.V."/>
            <person name="Nguyen N."/>
            <person name="Okwuonu G."/>
            <person name="Parker D."/>
            <person name="Richards S."/>
            <person name="Ruiz S.J."/>
            <person name="Santibanez J."/>
            <person name="Savard J."/>
            <person name="Scherer S.E."/>
            <person name="Schneider B."/>
            <person name="Sodergren E."/>
            <person name="Tautz D."/>
            <person name="Vattahil S."/>
            <person name="Villasana D."/>
            <person name="White C.S."/>
            <person name="Wright R."/>
            <person name="Park Y."/>
            <person name="Beeman R.W."/>
            <person name="Lord J."/>
            <person name="Oppert B."/>
            <person name="Lorenzen M."/>
            <person name="Brown S."/>
            <person name="Wang L."/>
            <person name="Savard J."/>
            <person name="Tautz D."/>
            <person name="Richards S."/>
            <person name="Weinstock G."/>
            <person name="Gibbs R.A."/>
            <person name="Liu Y."/>
            <person name="Worley K."/>
            <person name="Weinstock G."/>
            <person name="Elsik C.G."/>
            <person name="Reese J.T."/>
            <person name="Elhaik E."/>
            <person name="Landan G."/>
            <person name="Graur D."/>
            <person name="Arensburger P."/>
            <person name="Atkinson P."/>
            <person name="Beeman R.W."/>
            <person name="Beidler J."/>
            <person name="Brown S.J."/>
            <person name="Demuth J.P."/>
            <person name="Drury D.W."/>
            <person name="Du Y.Z."/>
            <person name="Fujiwara H."/>
            <person name="Lorenzen M."/>
            <person name="Maselli V."/>
            <person name="Osanai M."/>
            <person name="Park Y."/>
            <person name="Robertson H.M."/>
            <person name="Tu Z."/>
            <person name="Wang J.J."/>
            <person name="Wang S."/>
            <person name="Richards S."/>
            <person name="Song H."/>
            <person name="Zhang L."/>
            <person name="Sodergren E."/>
            <person name="Werner D."/>
            <person name="Stanke M."/>
            <person name="Morgenstern B."/>
            <person name="Solovyev V."/>
            <person name="Kosarev P."/>
            <person name="Brown G."/>
            <person name="Chen H.C."/>
            <person name="Ermolaeva O."/>
            <person name="Hlavina W."/>
            <person name="Kapustin Y."/>
            <person name="Kiryutin B."/>
            <person name="Kitts P."/>
            <person name="Maglott D."/>
            <person name="Pruitt K."/>
            <person name="Sapojnikov V."/>
            <person name="Souvorov A."/>
            <person name="Mackey A.J."/>
            <person name="Waterhouse R.M."/>
            <person name="Wyder S."/>
            <person name="Zdobnov E.M."/>
            <person name="Zdobnov E.M."/>
            <person name="Wyder S."/>
            <person name="Kriventseva E.V."/>
            <person name="Kadowaki T."/>
            <person name="Bork P."/>
            <person name="Aranda M."/>
            <person name="Bao R."/>
            <person name="Beermann A."/>
            <person name="Berns N."/>
            <person name="Bolognesi R."/>
            <person name="Bonneton F."/>
            <person name="Bopp D."/>
            <person name="Brown S.J."/>
            <person name="Bucher G."/>
            <person name="Butts T."/>
            <person name="Chaumot A."/>
            <person name="Denell R.E."/>
            <person name="Ferrier D.E."/>
            <person name="Friedrich M."/>
            <person name="Gordon C.M."/>
            <person name="Jindra M."/>
            <person name="Klingler M."/>
            <person name="Lan Q."/>
            <person name="Lattorff H.M."/>
            <person name="Laudet V."/>
            <person name="von Levetsow C."/>
            <person name="Liu Z."/>
            <person name="Lutz R."/>
            <person name="Lynch J.A."/>
            <person name="da Fonseca R.N."/>
            <person name="Posnien N."/>
            <person name="Reuter R."/>
            <person name="Roth S."/>
            <person name="Savard J."/>
            <person name="Schinko J.B."/>
            <person name="Schmitt C."/>
            <person name="Schoppmeier M."/>
            <person name="Schroder R."/>
            <person name="Shippy T.D."/>
            <person name="Simonnet F."/>
            <person name="Marques-Souza H."/>
            <person name="Tautz D."/>
            <person name="Tomoyasu Y."/>
            <person name="Trauner J."/>
            <person name="Van der Zee M."/>
            <person name="Vervoort M."/>
            <person name="Wittkopp N."/>
            <person name="Wimmer E.A."/>
            <person name="Yang X."/>
            <person name="Jones A.K."/>
            <person name="Sattelle D.B."/>
            <person name="Ebert P.R."/>
            <person name="Nelson D."/>
            <person name="Scott J.G."/>
            <person name="Beeman R.W."/>
            <person name="Muthukrishnan S."/>
            <person name="Kramer K.J."/>
            <person name="Arakane Y."/>
            <person name="Beeman R.W."/>
            <person name="Zhu Q."/>
            <person name="Hogenkamp D."/>
            <person name="Dixit R."/>
            <person name="Oppert B."/>
            <person name="Jiang H."/>
            <person name="Zou Z."/>
            <person name="Marshall J."/>
            <person name="Elpidina E."/>
            <person name="Vinokurov K."/>
            <person name="Oppert C."/>
            <person name="Zou Z."/>
            <person name="Evans J."/>
            <person name="Lu Z."/>
            <person name="Zhao P."/>
            <person name="Sumathipala N."/>
            <person name="Altincicek B."/>
            <person name="Vilcinskas A."/>
            <person name="Williams M."/>
            <person name="Hultmark D."/>
            <person name="Hetru C."/>
            <person name="Jiang H."/>
            <person name="Grimmelikhuijzen C.J."/>
            <person name="Hauser F."/>
            <person name="Cazzamali G."/>
            <person name="Williamson M."/>
            <person name="Park Y."/>
            <person name="Li B."/>
            <person name="Tanaka Y."/>
            <person name="Predel R."/>
            <person name="Neupert S."/>
            <person name="Schachtner J."/>
            <person name="Verleyen P."/>
            <person name="Raible F."/>
            <person name="Bork P."/>
            <person name="Friedrich M."/>
            <person name="Walden K.K."/>
            <person name="Robertson H.M."/>
            <person name="Angeli S."/>
            <person name="Foret S."/>
            <person name="Bucher G."/>
            <person name="Schuetz S."/>
            <person name="Maleszka R."/>
            <person name="Wimmer E.A."/>
            <person name="Beeman R.W."/>
            <person name="Lorenzen M."/>
            <person name="Tomoyasu Y."/>
            <person name="Miller S.C."/>
            <person name="Grossmann D."/>
            <person name="Bucher G."/>
        </authorList>
    </citation>
    <scope>NUCLEOTIDE SEQUENCE [LARGE SCALE GENOMIC DNA]</scope>
    <source>
        <strain evidence="3 4">Georgia GA2</strain>
    </source>
</reference>
<keyword evidence="2" id="KW-0732">Signal</keyword>
<evidence type="ECO:0000256" key="1">
    <source>
        <dbReference type="SAM" id="MobiDB-lite"/>
    </source>
</evidence>
<dbReference type="EMBL" id="KQ971328">
    <property type="protein sequence ID" value="KYB28364.1"/>
    <property type="molecule type" value="Genomic_DNA"/>
</dbReference>
<feature type="signal peptide" evidence="2">
    <location>
        <begin position="1"/>
        <end position="15"/>
    </location>
</feature>
<dbReference type="AlphaFoldDB" id="A0A139WKD7"/>
<reference evidence="3 4" key="2">
    <citation type="journal article" date="2010" name="Nucleic Acids Res.">
        <title>BeetleBase in 2010: revisions to provide comprehensive genomic information for Tribolium castaneum.</title>
        <authorList>
            <person name="Kim H.S."/>
            <person name="Murphy T."/>
            <person name="Xia J."/>
            <person name="Caragea D."/>
            <person name="Park Y."/>
            <person name="Beeman R.W."/>
            <person name="Lorenzen M.D."/>
            <person name="Butcher S."/>
            <person name="Manak J.R."/>
            <person name="Brown S.J."/>
        </authorList>
    </citation>
    <scope>GENOME REANNOTATION</scope>
    <source>
        <strain evidence="3 4">Georgia GA2</strain>
    </source>
</reference>
<dbReference type="InParanoid" id="A0A139WKD7"/>
<name>A0A139WKD7_TRICA</name>
<evidence type="ECO:0000313" key="3">
    <source>
        <dbReference type="EMBL" id="KYB28364.1"/>
    </source>
</evidence>
<feature type="region of interest" description="Disordered" evidence="1">
    <location>
        <begin position="141"/>
        <end position="165"/>
    </location>
</feature>
<organism evidence="3 4">
    <name type="scientific">Tribolium castaneum</name>
    <name type="common">Red flour beetle</name>
    <dbReference type="NCBI Taxonomy" id="7070"/>
    <lineage>
        <taxon>Eukaryota</taxon>
        <taxon>Metazoa</taxon>
        <taxon>Ecdysozoa</taxon>
        <taxon>Arthropoda</taxon>
        <taxon>Hexapoda</taxon>
        <taxon>Insecta</taxon>
        <taxon>Pterygota</taxon>
        <taxon>Neoptera</taxon>
        <taxon>Endopterygota</taxon>
        <taxon>Coleoptera</taxon>
        <taxon>Polyphaga</taxon>
        <taxon>Cucujiformia</taxon>
        <taxon>Tenebrionidae</taxon>
        <taxon>Tenebrionidae incertae sedis</taxon>
        <taxon>Tribolium</taxon>
    </lineage>
</organism>